<protein>
    <submittedName>
        <fullName evidence="3">Uncharacterized protein</fullName>
    </submittedName>
</protein>
<dbReference type="GO" id="GO:0016987">
    <property type="term" value="F:sigma factor activity"/>
    <property type="evidence" value="ECO:0007669"/>
    <property type="project" value="InterPro"/>
</dbReference>
<proteinExistence type="predicted"/>
<dbReference type="Pfam" id="PF22029">
    <property type="entry name" value="PhyR_sigma2"/>
    <property type="match status" value="1"/>
</dbReference>
<dbReference type="OrthoDB" id="9786101at2"/>
<accession>K9HU43</accession>
<feature type="domain" description="RNA polymerase sigma factor 70 region 4 type 2" evidence="1">
    <location>
        <begin position="84"/>
        <end position="129"/>
    </location>
</feature>
<comment type="caution">
    <text evidence="3">The sequence shown here is derived from an EMBL/GenBank/DDBJ whole genome shotgun (WGS) entry which is preliminary data.</text>
</comment>
<dbReference type="InterPro" id="IPR013324">
    <property type="entry name" value="RNA_pol_sigma_r3/r4-like"/>
</dbReference>
<dbReference type="Proteomes" id="UP000009881">
    <property type="component" value="Unassembled WGS sequence"/>
</dbReference>
<dbReference type="GO" id="GO:0006352">
    <property type="term" value="P:DNA-templated transcription initiation"/>
    <property type="evidence" value="ECO:0007669"/>
    <property type="project" value="InterPro"/>
</dbReference>
<organism evidence="3 4">
    <name type="scientific">Caenispirillum salinarum AK4</name>
    <dbReference type="NCBI Taxonomy" id="1238182"/>
    <lineage>
        <taxon>Bacteria</taxon>
        <taxon>Pseudomonadati</taxon>
        <taxon>Pseudomonadota</taxon>
        <taxon>Alphaproteobacteria</taxon>
        <taxon>Rhodospirillales</taxon>
        <taxon>Novispirillaceae</taxon>
        <taxon>Caenispirillum</taxon>
    </lineage>
</organism>
<dbReference type="InterPro" id="IPR013249">
    <property type="entry name" value="RNA_pol_sigma70_r4_t2"/>
</dbReference>
<name>K9HU43_9PROT</name>
<dbReference type="RefSeq" id="WP_009539630.1">
    <property type="nucleotide sequence ID" value="NZ_ANHY01000005.1"/>
</dbReference>
<dbReference type="Pfam" id="PF08281">
    <property type="entry name" value="Sigma70_r4_2"/>
    <property type="match status" value="1"/>
</dbReference>
<evidence type="ECO:0000313" key="4">
    <source>
        <dbReference type="Proteomes" id="UP000009881"/>
    </source>
</evidence>
<dbReference type="Gene3D" id="1.20.140.160">
    <property type="match status" value="1"/>
</dbReference>
<gene>
    <name evidence="3" type="ORF">C882_3512</name>
</gene>
<dbReference type="GO" id="GO:0003677">
    <property type="term" value="F:DNA binding"/>
    <property type="evidence" value="ECO:0007669"/>
    <property type="project" value="InterPro"/>
</dbReference>
<reference evidence="3 4" key="1">
    <citation type="journal article" date="2013" name="Genome Announc.">
        <title>Draft Genome Sequence of an Alphaproteobacterium, Caenispirillum salinarum AK4(T), Isolated from a Solar Saltern.</title>
        <authorList>
            <person name="Khatri I."/>
            <person name="Singh A."/>
            <person name="Korpole S."/>
            <person name="Pinnaka A.K."/>
            <person name="Subramanian S."/>
        </authorList>
    </citation>
    <scope>NUCLEOTIDE SEQUENCE [LARGE SCALE GENOMIC DNA]</scope>
    <source>
        <strain evidence="3 4">AK4</strain>
    </source>
</reference>
<evidence type="ECO:0000313" key="3">
    <source>
        <dbReference type="EMBL" id="EKV31761.1"/>
    </source>
</evidence>
<dbReference type="AlphaFoldDB" id="K9HU43"/>
<dbReference type="InterPro" id="IPR053866">
    <property type="entry name" value="PhyR_sigma2"/>
</dbReference>
<dbReference type="STRING" id="1238182.C882_3512"/>
<evidence type="ECO:0000259" key="2">
    <source>
        <dbReference type="Pfam" id="PF22029"/>
    </source>
</evidence>
<dbReference type="SUPFAM" id="SSF88659">
    <property type="entry name" value="Sigma3 and sigma4 domains of RNA polymerase sigma factors"/>
    <property type="match status" value="1"/>
</dbReference>
<keyword evidence="4" id="KW-1185">Reference proteome</keyword>
<evidence type="ECO:0000259" key="1">
    <source>
        <dbReference type="Pfam" id="PF08281"/>
    </source>
</evidence>
<sequence length="135" mass="14969">MPEETHRLAAKVPALRRHAYLFTGSRSLADDAVETCLRELPRQPDAPHAHDIDEPTLHRHLHKILTELQDSRADLAVSPRLRGLLALPRIQRKLLLLVSLDHLAVEDAAAILDLDLSTAVHHLSAARAAFEALEA</sequence>
<dbReference type="EMBL" id="ANHY01000005">
    <property type="protein sequence ID" value="EKV31761.1"/>
    <property type="molecule type" value="Genomic_DNA"/>
</dbReference>
<feature type="domain" description="PhyR sigma2" evidence="2">
    <location>
        <begin position="8"/>
        <end position="48"/>
    </location>
</feature>